<reference evidence="1 2" key="1">
    <citation type="submission" date="2020-07" db="EMBL/GenBank/DDBJ databases">
        <title>Genomic Encyclopedia of Type Strains, Phase IV (KMG-IV): sequencing the most valuable type-strain genomes for metagenomic binning, comparative biology and taxonomic classification.</title>
        <authorList>
            <person name="Goeker M."/>
        </authorList>
    </citation>
    <scope>NUCLEOTIDE SEQUENCE [LARGE SCALE GENOMIC DNA]</scope>
    <source>
        <strain evidence="1 2">DSM 17721</strain>
    </source>
</reference>
<accession>A0A7W0HMK0</accession>
<proteinExistence type="predicted"/>
<evidence type="ECO:0000313" key="1">
    <source>
        <dbReference type="EMBL" id="MBA2883161.1"/>
    </source>
</evidence>
<gene>
    <name evidence="1" type="ORF">HNR65_003522</name>
</gene>
<name>A0A7W0HMK0_9BACT</name>
<evidence type="ECO:0000313" key="2">
    <source>
        <dbReference type="Proteomes" id="UP000525298"/>
    </source>
</evidence>
<dbReference type="AlphaFoldDB" id="A0A7W0HMK0"/>
<organism evidence="1 2">
    <name type="scientific">Desulfosalsimonas propionicica</name>
    <dbReference type="NCBI Taxonomy" id="332175"/>
    <lineage>
        <taxon>Bacteria</taxon>
        <taxon>Pseudomonadati</taxon>
        <taxon>Thermodesulfobacteriota</taxon>
        <taxon>Desulfobacteria</taxon>
        <taxon>Desulfobacterales</taxon>
        <taxon>Desulfosalsimonadaceae</taxon>
        <taxon>Desulfosalsimonas</taxon>
    </lineage>
</organism>
<sequence>MKKRRLKSLDDLRRWLADIGNRLETGDVDAAHARCVTYIASVMSGIIKDSDLEKRIEALETQMERKIN</sequence>
<keyword evidence="2" id="KW-1185">Reference proteome</keyword>
<comment type="caution">
    <text evidence="1">The sequence shown here is derived from an EMBL/GenBank/DDBJ whole genome shotgun (WGS) entry which is preliminary data.</text>
</comment>
<dbReference type="RefSeq" id="WP_181552775.1">
    <property type="nucleotide sequence ID" value="NZ_JACDUS010000018.1"/>
</dbReference>
<dbReference type="Proteomes" id="UP000525298">
    <property type="component" value="Unassembled WGS sequence"/>
</dbReference>
<protein>
    <submittedName>
        <fullName evidence="1">Muramidase (Phage lysozyme)</fullName>
    </submittedName>
</protein>
<dbReference type="EMBL" id="JACDUS010000018">
    <property type="protein sequence ID" value="MBA2883161.1"/>
    <property type="molecule type" value="Genomic_DNA"/>
</dbReference>